<evidence type="ECO:0000313" key="2">
    <source>
        <dbReference type="Proteomes" id="UP000727056"/>
    </source>
</evidence>
<accession>A0ABX1C3B1</accession>
<name>A0ABX1C3B1_9ACTN</name>
<organism evidence="1 2">
    <name type="scientific">Streptomyces bohaiensis</name>
    <dbReference type="NCBI Taxonomy" id="1431344"/>
    <lineage>
        <taxon>Bacteria</taxon>
        <taxon>Bacillati</taxon>
        <taxon>Actinomycetota</taxon>
        <taxon>Actinomycetes</taxon>
        <taxon>Kitasatosporales</taxon>
        <taxon>Streptomycetaceae</taxon>
        <taxon>Streptomyces</taxon>
    </lineage>
</organism>
<evidence type="ECO:0000313" key="1">
    <source>
        <dbReference type="EMBL" id="NJQ13727.1"/>
    </source>
</evidence>
<sequence length="193" mass="21585">MSESPRGSVAALENWVVRPVRLPLVRRRCHVCATDGFRTSGKFRVNANHKLLDIWLLALCTGCDETTKLTVMERRHVRSIRPDLLDRMHLNDPDLAAEVLRNPVVRRRNHIGLDWTGAWSLDTGGASADADREITDVAVRFEAPIPVRPSRLIAEGCGRSRADIERLIEAGRLVSPARLSGRISGDFTFTLRS</sequence>
<proteinExistence type="predicted"/>
<reference evidence="1 2" key="1">
    <citation type="submission" date="2020-03" db="EMBL/GenBank/DDBJ databases">
        <title>Draft genome of Streptomyces sp. ventii, isolated from the Axial Seamount in the Pacific Ocean, and resequencing of the two type strains Streptomyces lonarensis strain NCL 716 and Streptomyces bohaiensis strain 11A07.</title>
        <authorList>
            <person name="Loughran R.M."/>
            <person name="Pfannmuller K.M."/>
            <person name="Wasson B.J."/>
            <person name="Deadmond M.C."/>
            <person name="Paddock B.E."/>
            <person name="Koyack M.J."/>
            <person name="Gallegos D.A."/>
            <person name="Mitchell E.A."/>
            <person name="Ushijima B."/>
            <person name="Saw J.H."/>
            <person name="Mcphail K.L."/>
            <person name="Videau P."/>
        </authorList>
    </citation>
    <scope>NUCLEOTIDE SEQUENCE [LARGE SCALE GENOMIC DNA]</scope>
    <source>
        <strain evidence="1 2">11A07</strain>
    </source>
</reference>
<dbReference type="Proteomes" id="UP000727056">
    <property type="component" value="Unassembled WGS sequence"/>
</dbReference>
<protein>
    <submittedName>
        <fullName evidence="1">DUF1062 domain-containing protein</fullName>
    </submittedName>
</protein>
<dbReference type="Pfam" id="PF06353">
    <property type="entry name" value="DUF1062"/>
    <property type="match status" value="1"/>
</dbReference>
<dbReference type="RefSeq" id="WP_168086561.1">
    <property type="nucleotide sequence ID" value="NZ_BHZH01000433.1"/>
</dbReference>
<dbReference type="InterPro" id="IPR009412">
    <property type="entry name" value="DUF1062"/>
</dbReference>
<gene>
    <name evidence="1" type="ORF">HCN52_01895</name>
</gene>
<comment type="caution">
    <text evidence="1">The sequence shown here is derived from an EMBL/GenBank/DDBJ whole genome shotgun (WGS) entry which is preliminary data.</text>
</comment>
<keyword evidence="2" id="KW-1185">Reference proteome</keyword>
<dbReference type="EMBL" id="JAAVJC010000006">
    <property type="protein sequence ID" value="NJQ13727.1"/>
    <property type="molecule type" value="Genomic_DNA"/>
</dbReference>